<evidence type="ECO:0000313" key="3">
    <source>
        <dbReference type="Proteomes" id="UP000629371"/>
    </source>
</evidence>
<feature type="region of interest" description="Disordered" evidence="1">
    <location>
        <begin position="101"/>
        <end position="230"/>
    </location>
</feature>
<gene>
    <name evidence="2" type="ORF">JK360_07935</name>
</gene>
<dbReference type="Proteomes" id="UP000629371">
    <property type="component" value="Unassembled WGS sequence"/>
</dbReference>
<protein>
    <submittedName>
        <fullName evidence="2">Histone protein</fullName>
    </submittedName>
</protein>
<evidence type="ECO:0000313" key="2">
    <source>
        <dbReference type="EMBL" id="MBL1089326.1"/>
    </source>
</evidence>
<feature type="compositionally biased region" description="Basic residues" evidence="1">
    <location>
        <begin position="184"/>
        <end position="230"/>
    </location>
</feature>
<keyword evidence="3" id="KW-1185">Reference proteome</keyword>
<feature type="compositionally biased region" description="Basic and acidic residues" evidence="1">
    <location>
        <begin position="166"/>
        <end position="175"/>
    </location>
</feature>
<feature type="compositionally biased region" description="Acidic residues" evidence="1">
    <location>
        <begin position="107"/>
        <end position="157"/>
    </location>
</feature>
<sequence length="230" mass="25245">MNERTKIMLAAAMAGGYVLGRTKKGRLALTAASYLAGRQSGLDPRQLVSDSVRKLGDIPQVAELGDQLRGEVMDAGRKALTSAATRQLASLAETLQDRTRRLQLGPEEYEDEEEEEEYEEEPREEDEEPEEEEEEEEEEGEYDREDEEEPEEEEEEEPPRRGGGARGERAPEKKTAGRQAPAKKAAKKAPARKAAAKKAPAAKKTAKAAKKAPAKKSAAKKTTSRGRGGR</sequence>
<dbReference type="RefSeq" id="WP_201802310.1">
    <property type="nucleotide sequence ID" value="NZ_JAERRI010000004.1"/>
</dbReference>
<proteinExistence type="predicted"/>
<dbReference type="EMBL" id="JAERRI010000004">
    <property type="protein sequence ID" value="MBL1089326.1"/>
    <property type="molecule type" value="Genomic_DNA"/>
</dbReference>
<organism evidence="2 3">
    <name type="scientific">Streptomyces siderophoricus</name>
    <dbReference type="NCBI Taxonomy" id="2802281"/>
    <lineage>
        <taxon>Bacteria</taxon>
        <taxon>Bacillati</taxon>
        <taxon>Actinomycetota</taxon>
        <taxon>Actinomycetes</taxon>
        <taxon>Kitasatosporales</taxon>
        <taxon>Streptomycetaceae</taxon>
        <taxon>Streptomyces</taxon>
    </lineage>
</organism>
<comment type="caution">
    <text evidence="2">The sequence shown here is derived from an EMBL/GenBank/DDBJ whole genome shotgun (WGS) entry which is preliminary data.</text>
</comment>
<evidence type="ECO:0000256" key="1">
    <source>
        <dbReference type="SAM" id="MobiDB-lite"/>
    </source>
</evidence>
<accession>A0ABS1MNH0</accession>
<name>A0ABS1MNH0_9ACTN</name>
<reference evidence="2 3" key="1">
    <citation type="submission" date="2021-01" db="EMBL/GenBank/DDBJ databases">
        <title>WGS of actinomycetes isolated from Thailand.</title>
        <authorList>
            <person name="Thawai C."/>
        </authorList>
    </citation>
    <scope>NUCLEOTIDE SEQUENCE [LARGE SCALE GENOMIC DNA]</scope>
    <source>
        <strain evidence="2 3">CH9-7</strain>
    </source>
</reference>